<dbReference type="Proteomes" id="UP000321947">
    <property type="component" value="Unassembled WGS sequence"/>
</dbReference>
<reference evidence="4 5" key="1">
    <citation type="submission" date="2019-08" db="EMBL/GenBank/DDBJ databases">
        <title>Draft genome sequences of two oriental melons (Cucumis melo L. var makuwa).</title>
        <authorList>
            <person name="Kwon S.-Y."/>
        </authorList>
    </citation>
    <scope>NUCLEOTIDE SEQUENCE [LARGE SCALE GENOMIC DNA]</scope>
    <source>
        <strain evidence="5">cv. Chang Bougi</strain>
        <strain evidence="4">cv. SW 3</strain>
        <tissue evidence="2">Leaf</tissue>
    </source>
</reference>
<evidence type="ECO:0000256" key="1">
    <source>
        <dbReference type="SAM" id="MobiDB-lite"/>
    </source>
</evidence>
<protein>
    <submittedName>
        <fullName evidence="2">Uncharacterized protein</fullName>
    </submittedName>
</protein>
<sequence length="100" mass="11151">MTMKDLNLNSSNPKVLGKNDDDEDKDEKGSVVGSRTQTSRGQAGGQTKLNKLEIPSTTEAQDGDRLPYKGTKETEEEINMLIRSIKGMCQPTTYWWGLED</sequence>
<evidence type="ECO:0000313" key="5">
    <source>
        <dbReference type="Proteomes" id="UP000321947"/>
    </source>
</evidence>
<proteinExistence type="predicted"/>
<evidence type="ECO:0000313" key="4">
    <source>
        <dbReference type="Proteomes" id="UP000321393"/>
    </source>
</evidence>
<comment type="caution">
    <text evidence="2">The sequence shown here is derived from an EMBL/GenBank/DDBJ whole genome shotgun (WGS) entry which is preliminary data.</text>
</comment>
<dbReference type="EMBL" id="SSTD01010850">
    <property type="protein sequence ID" value="TYK11321.1"/>
    <property type="molecule type" value="Genomic_DNA"/>
</dbReference>
<feature type="region of interest" description="Disordered" evidence="1">
    <location>
        <begin position="1"/>
        <end position="72"/>
    </location>
</feature>
<dbReference type="AlphaFoldDB" id="A0A5A7VDV4"/>
<name>A0A5A7VDV4_CUCMM</name>
<evidence type="ECO:0000313" key="3">
    <source>
        <dbReference type="EMBL" id="TYK11321.1"/>
    </source>
</evidence>
<dbReference type="EMBL" id="SSTE01002041">
    <property type="protein sequence ID" value="KAA0063911.1"/>
    <property type="molecule type" value="Genomic_DNA"/>
</dbReference>
<organism evidence="2 4">
    <name type="scientific">Cucumis melo var. makuwa</name>
    <name type="common">Oriental melon</name>
    <dbReference type="NCBI Taxonomy" id="1194695"/>
    <lineage>
        <taxon>Eukaryota</taxon>
        <taxon>Viridiplantae</taxon>
        <taxon>Streptophyta</taxon>
        <taxon>Embryophyta</taxon>
        <taxon>Tracheophyta</taxon>
        <taxon>Spermatophyta</taxon>
        <taxon>Magnoliopsida</taxon>
        <taxon>eudicotyledons</taxon>
        <taxon>Gunneridae</taxon>
        <taxon>Pentapetalae</taxon>
        <taxon>rosids</taxon>
        <taxon>fabids</taxon>
        <taxon>Cucurbitales</taxon>
        <taxon>Cucurbitaceae</taxon>
        <taxon>Benincaseae</taxon>
        <taxon>Cucumis</taxon>
    </lineage>
</organism>
<evidence type="ECO:0000313" key="2">
    <source>
        <dbReference type="EMBL" id="KAA0063911.1"/>
    </source>
</evidence>
<feature type="compositionally biased region" description="Basic and acidic residues" evidence="1">
    <location>
        <begin position="62"/>
        <end position="72"/>
    </location>
</feature>
<feature type="compositionally biased region" description="Polar residues" evidence="1">
    <location>
        <begin position="33"/>
        <end position="60"/>
    </location>
</feature>
<gene>
    <name evidence="3" type="ORF">E5676_scaffold1827G00420</name>
    <name evidence="2" type="ORF">E6C27_scaffold616G00380</name>
</gene>
<accession>A0A5A7VDV4</accession>
<dbReference type="Proteomes" id="UP000321393">
    <property type="component" value="Unassembled WGS sequence"/>
</dbReference>